<dbReference type="EMBL" id="KB932203">
    <property type="protein sequence ID" value="KCV71275.1"/>
    <property type="molecule type" value="Genomic_DNA"/>
</dbReference>
<evidence type="ECO:0000259" key="2">
    <source>
        <dbReference type="PROSITE" id="PS50188"/>
    </source>
</evidence>
<evidence type="ECO:0000256" key="1">
    <source>
        <dbReference type="SAM" id="MobiDB-lite"/>
    </source>
</evidence>
<feature type="compositionally biased region" description="Low complexity" evidence="1">
    <location>
        <begin position="1020"/>
        <end position="1045"/>
    </location>
</feature>
<dbReference type="GeneID" id="20526947"/>
<feature type="region of interest" description="Disordered" evidence="1">
    <location>
        <begin position="912"/>
        <end position="1058"/>
    </location>
</feature>
<dbReference type="Gene3D" id="2.60.120.920">
    <property type="match status" value="1"/>
</dbReference>
<dbReference type="OrthoDB" id="25503at2759"/>
<dbReference type="SMART" id="SM00449">
    <property type="entry name" value="SPRY"/>
    <property type="match status" value="1"/>
</dbReference>
<evidence type="ECO:0000313" key="3">
    <source>
        <dbReference type="EMBL" id="KCV71275.1"/>
    </source>
</evidence>
<dbReference type="PANTHER" id="PTHR12864">
    <property type="entry name" value="RAN BINDING PROTEIN 9-RELATED"/>
    <property type="match status" value="1"/>
</dbReference>
<organism evidence="3">
    <name type="scientific">Fonticula alba</name>
    <name type="common">Slime mold</name>
    <dbReference type="NCBI Taxonomy" id="691883"/>
    <lineage>
        <taxon>Eukaryota</taxon>
        <taxon>Rotosphaerida</taxon>
        <taxon>Fonticulaceae</taxon>
        <taxon>Fonticula</taxon>
    </lineage>
</organism>
<dbReference type="Proteomes" id="UP000030693">
    <property type="component" value="Unassembled WGS sequence"/>
</dbReference>
<feature type="region of interest" description="Disordered" evidence="1">
    <location>
        <begin position="426"/>
        <end position="472"/>
    </location>
</feature>
<feature type="compositionally biased region" description="Polar residues" evidence="1">
    <location>
        <begin position="967"/>
        <end position="981"/>
    </location>
</feature>
<dbReference type="InterPro" id="IPR013320">
    <property type="entry name" value="ConA-like_dom_sf"/>
</dbReference>
<dbReference type="Pfam" id="PF00622">
    <property type="entry name" value="SPRY"/>
    <property type="match status" value="1"/>
</dbReference>
<keyword evidence="4" id="KW-1185">Reference proteome</keyword>
<dbReference type="InterPro" id="IPR043136">
    <property type="entry name" value="B30.2/SPRY_sf"/>
</dbReference>
<dbReference type="PROSITE" id="PS50188">
    <property type="entry name" value="B302_SPRY"/>
    <property type="match status" value="1"/>
</dbReference>
<dbReference type="eggNOG" id="KOG1477">
    <property type="taxonomic scope" value="Eukaryota"/>
</dbReference>
<accession>A0A058ZAE5</accession>
<feature type="region of interest" description="Disordered" evidence="1">
    <location>
        <begin position="828"/>
        <end position="852"/>
    </location>
</feature>
<dbReference type="STRING" id="691883.A0A058ZAE5"/>
<dbReference type="InterPro" id="IPR001870">
    <property type="entry name" value="B30.2/SPRY"/>
</dbReference>
<dbReference type="InterPro" id="IPR003877">
    <property type="entry name" value="SPRY_dom"/>
</dbReference>
<dbReference type="InterPro" id="IPR050618">
    <property type="entry name" value="Ubq-SigPath_Reg"/>
</dbReference>
<feature type="region of interest" description="Disordered" evidence="1">
    <location>
        <begin position="659"/>
        <end position="700"/>
    </location>
</feature>
<feature type="region of interest" description="Disordered" evidence="1">
    <location>
        <begin position="1"/>
        <end position="26"/>
    </location>
</feature>
<reference evidence="3" key="1">
    <citation type="submission" date="2013-04" db="EMBL/GenBank/DDBJ databases">
        <title>The Genome Sequence of Fonticula alba ATCC 38817.</title>
        <authorList>
            <consortium name="The Broad Institute Genomics Platform"/>
            <person name="Russ C."/>
            <person name="Cuomo C."/>
            <person name="Burger G."/>
            <person name="Gray M.W."/>
            <person name="Holland P.W.H."/>
            <person name="King N."/>
            <person name="Lang F.B.F."/>
            <person name="Roger A.J."/>
            <person name="Ruiz-Trillo I."/>
            <person name="Brown M."/>
            <person name="Walker B."/>
            <person name="Young S."/>
            <person name="Zeng Q."/>
            <person name="Gargeya S."/>
            <person name="Fitzgerald M."/>
            <person name="Haas B."/>
            <person name="Abouelleil A."/>
            <person name="Allen A.W."/>
            <person name="Alvarado L."/>
            <person name="Arachchi H.M."/>
            <person name="Berlin A.M."/>
            <person name="Chapman S.B."/>
            <person name="Gainer-Dewar J."/>
            <person name="Goldberg J."/>
            <person name="Griggs A."/>
            <person name="Gujja S."/>
            <person name="Hansen M."/>
            <person name="Howarth C."/>
            <person name="Imamovic A."/>
            <person name="Ireland A."/>
            <person name="Larimer J."/>
            <person name="McCowan C."/>
            <person name="Murphy C."/>
            <person name="Pearson M."/>
            <person name="Poon T.W."/>
            <person name="Priest M."/>
            <person name="Roberts A."/>
            <person name="Saif S."/>
            <person name="Shea T."/>
            <person name="Sisk P."/>
            <person name="Sykes S."/>
            <person name="Wortman J."/>
            <person name="Nusbaum C."/>
            <person name="Birren B."/>
        </authorList>
    </citation>
    <scope>NUCLEOTIDE SEQUENCE [LARGE SCALE GENOMIC DNA]</scope>
    <source>
        <strain evidence="3">ATCC 38817</strain>
    </source>
</reference>
<feature type="compositionally biased region" description="Low complexity" evidence="1">
    <location>
        <begin position="989"/>
        <end position="1008"/>
    </location>
</feature>
<feature type="region of interest" description="Disordered" evidence="1">
    <location>
        <begin position="335"/>
        <end position="384"/>
    </location>
</feature>
<feature type="compositionally biased region" description="Gly residues" evidence="1">
    <location>
        <begin position="924"/>
        <end position="938"/>
    </location>
</feature>
<evidence type="ECO:0000313" key="4">
    <source>
        <dbReference type="Proteomes" id="UP000030693"/>
    </source>
</evidence>
<dbReference type="AlphaFoldDB" id="A0A058ZAE5"/>
<feature type="domain" description="B30.2/SPRY" evidence="2">
    <location>
        <begin position="90"/>
        <end position="285"/>
    </location>
</feature>
<dbReference type="RefSeq" id="XP_009494398.1">
    <property type="nucleotide sequence ID" value="XM_009496123.1"/>
</dbReference>
<dbReference type="SUPFAM" id="SSF49899">
    <property type="entry name" value="Concanavalin A-like lectins/glucanases"/>
    <property type="match status" value="1"/>
</dbReference>
<sequence>MSWPTHRLPTRLSHAQTRPPQDSAIPAQLRERIERVRKVHMAVSVFPRLTSPPSYLQHLLAMPASDKNPPSGLSQDLVGPSVDSVDLDSGDPPAERWYCNPAALLETLPSSWSFDQAFTNIKLDWGGLCATMGTDADNKPRSIRSNVTVPLYCGIYYFEVMVLECEGAGATCVGYSSHKCVQQSLPGWVNESFGYHSDNGHFYNQSSTGTTFGPCFGVGDVIGAGYDIRRRRIFFTKNGVYLGCPIDFRNVDGRGCPPASVFLAPAVGFTQPGDSVVANFGNWPFVFDIDAHVKAEQERVWSILQVWPDPAGQPRTAGQQLAGLFDRIYRNRPRTLEDYGPGKGQAEPGEARSAGAHPREAAASDRGSSIEHLVGNPQSLPSPGERIETEARLLKVGAQSLVLGYLIHRGADQAAETFFRSTYPELSNNIEGEPASGPGQEPLAAESPPPAESSTDSPKPRSPVAPRHTVPLQMAHDLERLRGQMEVARIHRTVNRLICAGYPAEAMVILRQLKTHAGEASPRLAGDGGTSAGPPKAGSISAAEAVLMDPRLKFRLLALDYVRRYLRGGSLAPVEIFDLSVPLPEDIHRRIAEMGPGSWRPSCSQENFPDLTAALYYGQKLNHDSQDLLVSDRHAFLHVNRLFSLLAYLGRSFGEGAHPSDGMAPEALHAPQPGDWSVEGPAQPPSDADHASGGPIPTHRYPPWPLLAPTHVQDIWAVEGEPGFNRVTSECARVAALVNAALLHYSRFPIRPHLELMARQARVCEKMIIEGPAPASWPYSDNPPAGHSPKLVFRQGFPFVDPFRPAGMDQLTRQSAFDMAWDSSGVPAAAGAQSAPAGGRSDPGAPAAGAGDRNALSWNNTLQKSDLAFVDAALRSGIGPGPKHFFASAMAAPPAAAAAAVAAVSVPASAPGLGPNLDPTKVGSAGGAFRGGMPGSGSTGSPFGQPALGSGPLRVPTFASGVPLPDGSSTPGPGVDRSSQPGPHDQAFSGVAASSSTDSSVSDTAADGQYLRPAGQSWRGAPAPGAGQGNASAAAAGGQHLLATAEPTATQEDVDMGE</sequence>
<proteinExistence type="predicted"/>
<gene>
    <name evidence="3" type="ORF">H696_02222</name>
</gene>
<name>A0A058ZAE5_FONAL</name>
<protein>
    <recommendedName>
        <fullName evidence="2">B30.2/SPRY domain-containing protein</fullName>
    </recommendedName>
</protein>